<dbReference type="Proteomes" id="UP001206925">
    <property type="component" value="Unassembled WGS sequence"/>
</dbReference>
<evidence type="ECO:0000313" key="2">
    <source>
        <dbReference type="Proteomes" id="UP001206925"/>
    </source>
</evidence>
<protein>
    <submittedName>
        <fullName evidence="1">Uncharacterized protein</fullName>
    </submittedName>
</protein>
<reference evidence="1" key="1">
    <citation type="submission" date="2022-06" db="EMBL/GenBank/DDBJ databases">
        <title>Uncovering the hologenomic basis of an extraordinary plant invasion.</title>
        <authorList>
            <person name="Bieker V.C."/>
            <person name="Martin M.D."/>
            <person name="Gilbert T."/>
            <person name="Hodgins K."/>
            <person name="Battlay P."/>
            <person name="Petersen B."/>
            <person name="Wilson J."/>
        </authorList>
    </citation>
    <scope>NUCLEOTIDE SEQUENCE</scope>
    <source>
        <strain evidence="1">AA19_3_7</strain>
        <tissue evidence="1">Leaf</tissue>
    </source>
</reference>
<gene>
    <name evidence="1" type="ORF">M8C21_012851</name>
</gene>
<sequence length="47" mass="4958">PAFGMFGYGGFITSIQKLCPMSCFEKVVRLSGSVFGSKGTMVTYGGL</sequence>
<keyword evidence="2" id="KW-1185">Reference proteome</keyword>
<name>A0AAD5GM37_AMBAR</name>
<proteinExistence type="predicted"/>
<dbReference type="AlphaFoldDB" id="A0AAD5GM37"/>
<organism evidence="1 2">
    <name type="scientific">Ambrosia artemisiifolia</name>
    <name type="common">Common ragweed</name>
    <dbReference type="NCBI Taxonomy" id="4212"/>
    <lineage>
        <taxon>Eukaryota</taxon>
        <taxon>Viridiplantae</taxon>
        <taxon>Streptophyta</taxon>
        <taxon>Embryophyta</taxon>
        <taxon>Tracheophyta</taxon>
        <taxon>Spermatophyta</taxon>
        <taxon>Magnoliopsida</taxon>
        <taxon>eudicotyledons</taxon>
        <taxon>Gunneridae</taxon>
        <taxon>Pentapetalae</taxon>
        <taxon>asterids</taxon>
        <taxon>campanulids</taxon>
        <taxon>Asterales</taxon>
        <taxon>Asteraceae</taxon>
        <taxon>Asteroideae</taxon>
        <taxon>Heliantheae alliance</taxon>
        <taxon>Heliantheae</taxon>
        <taxon>Ambrosia</taxon>
    </lineage>
</organism>
<comment type="caution">
    <text evidence="1">The sequence shown here is derived from an EMBL/GenBank/DDBJ whole genome shotgun (WGS) entry which is preliminary data.</text>
</comment>
<accession>A0AAD5GM37</accession>
<feature type="non-terminal residue" evidence="1">
    <location>
        <position position="1"/>
    </location>
</feature>
<evidence type="ECO:0000313" key="1">
    <source>
        <dbReference type="EMBL" id="KAI7748062.1"/>
    </source>
</evidence>
<dbReference type="EMBL" id="JAMZMK010006605">
    <property type="protein sequence ID" value="KAI7748062.1"/>
    <property type="molecule type" value="Genomic_DNA"/>
</dbReference>